<keyword evidence="5" id="KW-1185">Reference proteome</keyword>
<feature type="compositionally biased region" description="Basic residues" evidence="1">
    <location>
        <begin position="231"/>
        <end position="255"/>
    </location>
</feature>
<feature type="region of interest" description="Disordered" evidence="1">
    <location>
        <begin position="222"/>
        <end position="255"/>
    </location>
</feature>
<dbReference type="RefSeq" id="WP_217942997.1">
    <property type="nucleotide sequence ID" value="NZ_JAHTGR010000007.1"/>
</dbReference>
<dbReference type="Proteomes" id="UP001155901">
    <property type="component" value="Unassembled WGS sequence"/>
</dbReference>
<accession>A0AA41H990</accession>
<proteinExistence type="predicted"/>
<dbReference type="InterPro" id="IPR004194">
    <property type="entry name" value="Restrct_endonuc_II_BamHI"/>
</dbReference>
<evidence type="ECO:0008006" key="6">
    <source>
        <dbReference type="Google" id="ProtNLM"/>
    </source>
</evidence>
<reference evidence="2" key="1">
    <citation type="submission" date="2021-07" db="EMBL/GenBank/DDBJ databases">
        <title>Characterization of violacein-producing bacteria and related species.</title>
        <authorList>
            <person name="Wilson H.S."/>
            <person name="De Leon M.E."/>
        </authorList>
    </citation>
    <scope>NUCLEOTIDE SEQUENCE</scope>
    <source>
        <strain evidence="2">HSC-15S17</strain>
    </source>
</reference>
<dbReference type="EMBL" id="JALJZU010000011">
    <property type="protein sequence ID" value="MCP2011363.1"/>
    <property type="molecule type" value="Genomic_DNA"/>
</dbReference>
<organism evidence="2 4">
    <name type="scientific">Duganella violaceipulchra</name>
    <dbReference type="NCBI Taxonomy" id="2849652"/>
    <lineage>
        <taxon>Bacteria</taxon>
        <taxon>Pseudomonadati</taxon>
        <taxon>Pseudomonadota</taxon>
        <taxon>Betaproteobacteria</taxon>
        <taxon>Burkholderiales</taxon>
        <taxon>Oxalobacteraceae</taxon>
        <taxon>Telluria group</taxon>
        <taxon>Duganella</taxon>
    </lineage>
</organism>
<comment type="caution">
    <text evidence="2">The sequence shown here is derived from an EMBL/GenBank/DDBJ whole genome shotgun (WGS) entry which is preliminary data.</text>
</comment>
<reference evidence="3" key="2">
    <citation type="submission" date="2022-03" db="EMBL/GenBank/DDBJ databases">
        <title>Genome Encyclopedia of Bacteria and Archaea VI: Functional Genomics of Type Strains.</title>
        <authorList>
            <person name="Whitman W."/>
        </authorList>
    </citation>
    <scope>NUCLEOTIDE SEQUENCE</scope>
    <source>
        <strain evidence="3">HSC-15S17</strain>
    </source>
</reference>
<sequence length="255" mass="28404">MKWLRTLVLFNEGDIMSSEGWKAVHQSYKDAIEKIFHPIGSGALTIRNKARRPDSKVYDRNGVGYLRSHFLRNMMEIEGWKSEADVNLGKNRQQPVIFLYPSGEAYQEPIVSNFGGFDFLTSTLDGHKVAIEWETGNISSSHRSMNKLAIALKTGIIQIGVLIVPSRDLYAQLTDRIGNIAELSGYLEMWESLRPKDGRGLLAISVVEHDALSNDPSLPYLPTASDGMSGHAKRKAAKSKTKTLTKVKSKIKGEN</sequence>
<evidence type="ECO:0000313" key="2">
    <source>
        <dbReference type="EMBL" id="MBV6322216.1"/>
    </source>
</evidence>
<name>A0AA41H990_9BURK</name>
<gene>
    <name evidence="2" type="ORF">KVP70_14810</name>
    <name evidence="3" type="ORF">L1274_005112</name>
</gene>
<evidence type="ECO:0000256" key="1">
    <source>
        <dbReference type="SAM" id="MobiDB-lite"/>
    </source>
</evidence>
<dbReference type="AlphaFoldDB" id="A0AA41H990"/>
<dbReference type="Proteomes" id="UP001162889">
    <property type="component" value="Unassembled WGS sequence"/>
</dbReference>
<protein>
    <recommendedName>
        <fullName evidence="6">Restriction endonuclease</fullName>
    </recommendedName>
</protein>
<dbReference type="Pfam" id="PF02923">
    <property type="entry name" value="BamHI"/>
    <property type="match status" value="1"/>
</dbReference>
<evidence type="ECO:0000313" key="4">
    <source>
        <dbReference type="Proteomes" id="UP001155901"/>
    </source>
</evidence>
<dbReference type="EMBL" id="JAHTGR010000007">
    <property type="protein sequence ID" value="MBV6322216.1"/>
    <property type="molecule type" value="Genomic_DNA"/>
</dbReference>
<evidence type="ECO:0000313" key="3">
    <source>
        <dbReference type="EMBL" id="MCP2011363.1"/>
    </source>
</evidence>
<evidence type="ECO:0000313" key="5">
    <source>
        <dbReference type="Proteomes" id="UP001162889"/>
    </source>
</evidence>